<organism evidence="3 4">
    <name type="scientific">Rotaria sordida</name>
    <dbReference type="NCBI Taxonomy" id="392033"/>
    <lineage>
        <taxon>Eukaryota</taxon>
        <taxon>Metazoa</taxon>
        <taxon>Spiralia</taxon>
        <taxon>Gnathifera</taxon>
        <taxon>Rotifera</taxon>
        <taxon>Eurotatoria</taxon>
        <taxon>Bdelloidea</taxon>
        <taxon>Philodinida</taxon>
        <taxon>Philodinidae</taxon>
        <taxon>Rotaria</taxon>
    </lineage>
</organism>
<evidence type="ECO:0000313" key="3">
    <source>
        <dbReference type="EMBL" id="CAF4061789.1"/>
    </source>
</evidence>
<dbReference type="EMBL" id="CAJOBD010006465">
    <property type="protein sequence ID" value="CAF4061789.1"/>
    <property type="molecule type" value="Genomic_DNA"/>
</dbReference>
<evidence type="ECO:0000313" key="4">
    <source>
        <dbReference type="Proteomes" id="UP000663836"/>
    </source>
</evidence>
<dbReference type="Proteomes" id="UP000663836">
    <property type="component" value="Unassembled WGS sequence"/>
</dbReference>
<dbReference type="Proteomes" id="UP000663864">
    <property type="component" value="Unassembled WGS sequence"/>
</dbReference>
<proteinExistence type="predicted"/>
<sequence length="88" mass="9881">MVNSTIHRKPHSTKRTRNKNDSQLNSDENVLTNFDHLTTSLDQFHIDQIYPLGPTLNNKPLLASPSNDEPSLAPSTNDQSPLTTNQTR</sequence>
<protein>
    <submittedName>
        <fullName evidence="3">Uncharacterized protein</fullName>
    </submittedName>
</protein>
<evidence type="ECO:0000256" key="1">
    <source>
        <dbReference type="SAM" id="MobiDB-lite"/>
    </source>
</evidence>
<gene>
    <name evidence="3" type="ORF">JBS370_LOCUS29639</name>
    <name evidence="2" type="ORF">ZHD862_LOCUS36035</name>
</gene>
<feature type="region of interest" description="Disordered" evidence="1">
    <location>
        <begin position="52"/>
        <end position="88"/>
    </location>
</feature>
<comment type="caution">
    <text evidence="3">The sequence shown here is derived from an EMBL/GenBank/DDBJ whole genome shotgun (WGS) entry which is preliminary data.</text>
</comment>
<feature type="compositionally biased region" description="Basic residues" evidence="1">
    <location>
        <begin position="1"/>
        <end position="17"/>
    </location>
</feature>
<accession>A0A819SM32</accession>
<feature type="region of interest" description="Disordered" evidence="1">
    <location>
        <begin position="1"/>
        <end position="27"/>
    </location>
</feature>
<reference evidence="3" key="1">
    <citation type="submission" date="2021-02" db="EMBL/GenBank/DDBJ databases">
        <authorList>
            <person name="Nowell W R."/>
        </authorList>
    </citation>
    <scope>NUCLEOTIDE SEQUENCE</scope>
</reference>
<feature type="compositionally biased region" description="Polar residues" evidence="1">
    <location>
        <begin position="64"/>
        <end position="88"/>
    </location>
</feature>
<dbReference type="AlphaFoldDB" id="A0A819SM32"/>
<dbReference type="EMBL" id="CAJNOT010005554">
    <property type="protein sequence ID" value="CAF1468806.1"/>
    <property type="molecule type" value="Genomic_DNA"/>
</dbReference>
<evidence type="ECO:0000313" key="2">
    <source>
        <dbReference type="EMBL" id="CAF1468806.1"/>
    </source>
</evidence>
<name>A0A819SM32_9BILA</name>